<evidence type="ECO:0000256" key="11">
    <source>
        <dbReference type="ARBA" id="ARBA00046380"/>
    </source>
</evidence>
<keyword evidence="2 12" id="KW-0540">Nuclease</keyword>
<dbReference type="Proteomes" id="UP001060104">
    <property type="component" value="Chromosome"/>
</dbReference>
<comment type="similarity">
    <text evidence="12">Belongs to the CRISPR-associated Cas9 family.</text>
</comment>
<gene>
    <name evidence="12" type="primary">cas9</name>
    <name evidence="14" type="ORF">ERS852461_01061</name>
    <name evidence="15" type="ORF">NXY30_23805</name>
</gene>
<proteinExistence type="inferred from homology"/>
<evidence type="ECO:0000256" key="1">
    <source>
        <dbReference type="ARBA" id="ARBA00001946"/>
    </source>
</evidence>
<evidence type="ECO:0000259" key="13">
    <source>
        <dbReference type="PROSITE" id="PS51749"/>
    </source>
</evidence>
<keyword evidence="5 12" id="KW-0378">Hydrolase</keyword>
<feature type="binding site" evidence="12">
    <location>
        <position position="759"/>
    </location>
    <ligand>
        <name>Mg(2+)</name>
        <dbReference type="ChEBI" id="CHEBI:18420"/>
        <label>1</label>
    </ligand>
</feature>
<evidence type="ECO:0000313" key="15">
    <source>
        <dbReference type="EMBL" id="UVQ73981.1"/>
    </source>
</evidence>
<feature type="binding site" evidence="12">
    <location>
        <position position="8"/>
    </location>
    <ligand>
        <name>Mg(2+)</name>
        <dbReference type="ChEBI" id="CHEBI:18420"/>
        <label>1</label>
    </ligand>
</feature>
<feature type="active site" description="Proton acceptor for HNH nuclease domain" evidence="12">
    <location>
        <position position="885"/>
    </location>
</feature>
<dbReference type="InterPro" id="IPR036397">
    <property type="entry name" value="RNaseH_sf"/>
</dbReference>
<dbReference type="GO" id="GO:0016787">
    <property type="term" value="F:hydrolase activity"/>
    <property type="evidence" value="ECO:0007669"/>
    <property type="project" value="UniProtKB-KW"/>
</dbReference>
<feature type="binding site" evidence="12">
    <location>
        <position position="8"/>
    </location>
    <ligand>
        <name>Mg(2+)</name>
        <dbReference type="ChEBI" id="CHEBI:18420"/>
        <label>2</label>
    </ligand>
</feature>
<dbReference type="Gene3D" id="3.30.420.10">
    <property type="entry name" value="Ribonuclease H-like superfamily/Ribonuclease H"/>
    <property type="match status" value="3"/>
</dbReference>
<keyword evidence="9 12" id="KW-0238">DNA-binding</keyword>
<evidence type="ECO:0000313" key="14">
    <source>
        <dbReference type="EMBL" id="CUO75695.1"/>
    </source>
</evidence>
<dbReference type="HAMAP" id="MF_01480">
    <property type="entry name" value="Cas9"/>
    <property type="match status" value="1"/>
</dbReference>
<evidence type="ECO:0000256" key="3">
    <source>
        <dbReference type="ARBA" id="ARBA00022723"/>
    </source>
</evidence>
<evidence type="ECO:0000256" key="6">
    <source>
        <dbReference type="ARBA" id="ARBA00022842"/>
    </source>
</evidence>
<name>A0A174HS76_9BACE</name>
<evidence type="ECO:0000313" key="16">
    <source>
        <dbReference type="Proteomes" id="UP000095606"/>
    </source>
</evidence>
<evidence type="ECO:0000256" key="9">
    <source>
        <dbReference type="ARBA" id="ARBA00023125"/>
    </source>
</evidence>
<evidence type="ECO:0000256" key="4">
    <source>
        <dbReference type="ARBA" id="ARBA00022759"/>
    </source>
</evidence>
<feature type="active site" description="For RuvC-like nuclease domain" evidence="12">
    <location>
        <position position="8"/>
    </location>
</feature>
<evidence type="ECO:0000256" key="7">
    <source>
        <dbReference type="ARBA" id="ARBA00022884"/>
    </source>
</evidence>
<dbReference type="EMBL" id="CZAE01000003">
    <property type="protein sequence ID" value="CUO75695.1"/>
    <property type="molecule type" value="Genomic_DNA"/>
</dbReference>
<comment type="function">
    <text evidence="12">CRISPR (clustered regularly interspaced short palindromic repeat) is an adaptive immune system that provides protection against mobile genetic elements (viruses, transposable elements and conjugative plasmids). CRISPR clusters contain spacers, sequences complementary to antecedent mobile elements, and target invading nucleic acids. CRISPR clusters are transcribed and processed into CRISPR RNA (crRNA). In type II CRISPR systems correct processing of pre-crRNA requires a trans-encoded small RNA (tracrRNA), endogenous ribonuclease 3 (rnc) and this protein. The tracrRNA serves as a guide for ribonuclease 3-aided processing of pre-crRNA. Subsequently Cas9/crRNA/tracrRNA endonucleolytically cleaves linear or circular dsDNA target complementary to the spacer; Cas9 is inactive in the absence of the 2 guide RNAs (gRNA). Cas9 recognizes the protospacer adjacent motif (PAM) in the CRISPR repeat sequences to help distinguish self versus nonself, as targets within the bacterial CRISPR locus do not have PAMs. PAM recognition is also required for catalytic activity.</text>
</comment>
<sequence length="1526" mass="178831">MKKILGLDLGTNSIGWAVLNAADDNSLKYIEAAGSRIIPMDAAILGDFDRGNSISQTAERTRIRGMRHLRERYLLRRARLHRILNLLGFLPFHYAQDIDRYGNFSADMEPKIAWRKNLEGELEFIFIESFNEMLEDFRKNQPELVADNKKVPYDWVIYYLRKKALEKKISKEELAWILLNFNQKRGYYQLRGEDDDESMKTAKTRQYFDKQIIKNIIDTNQTYKGQRILIVELQNGDKGKIFKKEIPDWIGQEKNIIVTVDIDKDGNDKYEESGSLSCRFKIPTDAEWESEWKLIKMKTQKDLDESNKTVGTYIYDSILQNPTQKVRGKLVRTIERKYYKAELKQILEKQTEFHSELQDKDLYIECLNELYSNNDTHRNAITDRDFVYLFMNDILFYQRPLKSKKSLIDNCPYERNIYIDKETGEIKYSPIKCIAKSHPLFQEFRLWKFISSIRIYQRESVVEVVDKQLDLFSSQSTSVQKLVTDVDVTDKFLTCENDYVALFEWLNKKKIIDQKEFLKYRPFGLKGDIDNYRWNYVEDKSYPCNETHAMILTYFAKAGISEDILTKEMEEALWHILYSVEDRQEITKALRTFASKYHLSDSFVKVFSNIPPFKKEYGSYSAKAIKKLLSLMRMGKYWSEDAIDVNTRERIDKIVTGEYDEKIRDRVREKTIRLNDIRHFRALPDWLACYVVYDRHSETREITEWKSPEEIDEYIRNFKQHSLRNPIVEQVITETLRTVRDIWKQVGCIDEIHVELGREMKNPADKRKRITSQIIENENANLRVKALLTEFVNPEFEIENVRPYSLGQQDILRIYEDGVLNSVAEVPGDIAGILKKFNENDAKKRPTTSEILRYKLWLEQKYRSPYTGEMIPLSKLFTSAYEIEHVIPQSRYFDDSFSNKVICEAEVNKLKDNALGYEFIKKHHGEKVELGFGKIVEIFSVSVYEQFVKDNYSRNRGKMKKLLMDEIPEQFIERQLNDSRYISKVVKTLLSNVVREKAEQEAVSKNVIVCTGGVTDRLKKDWGINDVWNKIVLPRFLRLNELTNSTNFTAKNAAGNEIPAMPLELQKGFNKKRIDHRHHAMDAIVIACANRNIVNYLNNESASRKAKISRHDLQAILCDKVRTDDKGNYQWRVKKPWDTFTQDVYVALENIIVSFKQNLRVINKTSNYYWHYENGKKVLVKQVKGDSWAIRKPMHKDTVFGEVNLRKVKSVSLNEALKNPQFIVEKDLKRQLLSLLQQNFDIKKIKKYFEEHKDIWSDISLSKMNIYYFTKETKDRYFATRKPLDASFDKKKIESCITDTGIQQILLRHLELKENDPERAFSPDGIDEMNRNIIQLNKGKGHHPIAKVRVYEKADKFEVGQRGNKSSKFVEAAKGTNLFFAVYETEYPDEKTNSIVRKRNYATIPLNIAIERQKRGLSTAPEDEKGNVPSFVLSPNDLVYLPTSEDIVNGHITQPIDKSRIYKMVSSSGSQCFFIKHNIANIIVDKYEFSPLNKMERAISNEMIKEICIPVKVDRLGNIVKLGKSE</sequence>
<comment type="subunit">
    <text evidence="11 12">Monomer. Binds crRNA and tracrRNA.</text>
</comment>
<dbReference type="GO" id="GO:0046872">
    <property type="term" value="F:metal ion binding"/>
    <property type="evidence" value="ECO:0007669"/>
    <property type="project" value="UniProtKB-UniRule"/>
</dbReference>
<evidence type="ECO:0000256" key="12">
    <source>
        <dbReference type="HAMAP-Rule" id="MF_01480"/>
    </source>
</evidence>
<dbReference type="Pfam" id="PF18541">
    <property type="entry name" value="RuvC_III"/>
    <property type="match status" value="1"/>
</dbReference>
<keyword evidence="8 12" id="KW-0051">Antiviral defense</keyword>
<keyword evidence="3 12" id="KW-0479">Metal-binding</keyword>
<dbReference type="Pfam" id="PF13395">
    <property type="entry name" value="HNH_4"/>
    <property type="match status" value="1"/>
</dbReference>
<evidence type="ECO:0000256" key="5">
    <source>
        <dbReference type="ARBA" id="ARBA00022801"/>
    </source>
</evidence>
<organism evidence="14 16">
    <name type="scientific">Bacteroides faecis</name>
    <dbReference type="NCBI Taxonomy" id="674529"/>
    <lineage>
        <taxon>Bacteria</taxon>
        <taxon>Pseudomonadati</taxon>
        <taxon>Bacteroidota</taxon>
        <taxon>Bacteroidia</taxon>
        <taxon>Bacteroidales</taxon>
        <taxon>Bacteroidaceae</taxon>
        <taxon>Bacteroides</taxon>
    </lineage>
</organism>
<comment type="domain">
    <text evidence="12">Has 2 endonuclease domains. The discontinuous RuvC-like domain cleaves the target DNA noncomplementary to crRNA while the HNH nuclease domain cleaves the target DNA complementary to crRNA.</text>
</comment>
<evidence type="ECO:0000256" key="10">
    <source>
        <dbReference type="ARBA" id="ARBA00023211"/>
    </source>
</evidence>
<reference evidence="15" key="2">
    <citation type="submission" date="2022-08" db="EMBL/GenBank/DDBJ databases">
        <title>Genome Sequencing of Bacteroides fragilis Group Isolates with Nanopore Technology.</title>
        <authorList>
            <person name="Tisza M.J."/>
            <person name="Smith D."/>
            <person name="Dekker J.P."/>
        </authorList>
    </citation>
    <scope>NUCLEOTIDE SEQUENCE</scope>
    <source>
        <strain evidence="15">BFG-527</strain>
    </source>
</reference>
<dbReference type="Gene3D" id="1.10.30.50">
    <property type="match status" value="1"/>
</dbReference>
<accession>A0A3E5G9W9</accession>
<keyword evidence="10" id="KW-0464">Manganese</keyword>
<evidence type="ECO:0000313" key="17">
    <source>
        <dbReference type="Proteomes" id="UP001060104"/>
    </source>
</evidence>
<dbReference type="InterPro" id="IPR041383">
    <property type="entry name" value="RuvC_III"/>
</dbReference>
<feature type="domain" description="HNH Cas9-type" evidence="13">
    <location>
        <begin position="801"/>
        <end position="976"/>
    </location>
</feature>
<dbReference type="GO" id="GO:0043571">
    <property type="term" value="P:maintenance of CRISPR repeat elements"/>
    <property type="evidence" value="ECO:0007669"/>
    <property type="project" value="UniProtKB-UniRule"/>
</dbReference>
<dbReference type="GO" id="GO:0003723">
    <property type="term" value="F:RNA binding"/>
    <property type="evidence" value="ECO:0007669"/>
    <property type="project" value="UniProtKB-UniRule"/>
</dbReference>
<dbReference type="InterPro" id="IPR033114">
    <property type="entry name" value="HNH_CAS9"/>
</dbReference>
<evidence type="ECO:0000256" key="8">
    <source>
        <dbReference type="ARBA" id="ARBA00023118"/>
    </source>
</evidence>
<keyword evidence="17" id="KW-1185">Reference proteome</keyword>
<comment type="cofactor">
    <cofactor evidence="1 12">
        <name>Mg(2+)</name>
        <dbReference type="ChEBI" id="CHEBI:18420"/>
    </cofactor>
</comment>
<accession>A0A174HS76</accession>
<feature type="binding site" evidence="12">
    <location>
        <position position="759"/>
    </location>
    <ligand>
        <name>Mg(2+)</name>
        <dbReference type="ChEBI" id="CHEBI:18420"/>
        <label>2</label>
    </ligand>
</feature>
<dbReference type="InterPro" id="IPR028629">
    <property type="entry name" value="Cas9"/>
</dbReference>
<dbReference type="EMBL" id="CP103141">
    <property type="protein sequence ID" value="UVQ73981.1"/>
    <property type="molecule type" value="Genomic_DNA"/>
</dbReference>
<dbReference type="PROSITE" id="PS51749">
    <property type="entry name" value="HNH_CAS9"/>
    <property type="match status" value="1"/>
</dbReference>
<keyword evidence="6 12" id="KW-0460">Magnesium</keyword>
<dbReference type="GO" id="GO:0003677">
    <property type="term" value="F:DNA binding"/>
    <property type="evidence" value="ECO:0007669"/>
    <property type="project" value="UniProtKB-UniRule"/>
</dbReference>
<dbReference type="Proteomes" id="UP000095606">
    <property type="component" value="Unassembled WGS sequence"/>
</dbReference>
<dbReference type="EC" id="3.1.-.-" evidence="12"/>
<feature type="binding site" evidence="12">
    <location>
        <position position="755"/>
    </location>
    <ligand>
        <name>Mg(2+)</name>
        <dbReference type="ChEBI" id="CHEBI:18420"/>
        <label>1</label>
    </ligand>
</feature>
<reference evidence="14 16" key="1">
    <citation type="submission" date="2015-09" db="EMBL/GenBank/DDBJ databases">
        <authorList>
            <consortium name="Pathogen Informatics"/>
        </authorList>
    </citation>
    <scope>NUCLEOTIDE SEQUENCE [LARGE SCALE GENOMIC DNA]</scope>
    <source>
        <strain evidence="14 16">2789STDY5834846</strain>
    </source>
</reference>
<dbReference type="GO" id="GO:0004519">
    <property type="term" value="F:endonuclease activity"/>
    <property type="evidence" value="ECO:0007669"/>
    <property type="project" value="UniProtKB-UniRule"/>
</dbReference>
<protein>
    <recommendedName>
        <fullName evidence="12">CRISPR-associated endonuclease Cas9</fullName>
        <ecNumber evidence="12">3.1.-.-</ecNumber>
    </recommendedName>
</protein>
<feature type="binding site" evidence="12">
    <location>
        <position position="1079"/>
    </location>
    <ligand>
        <name>Mg(2+)</name>
        <dbReference type="ChEBI" id="CHEBI:18420"/>
        <label>2</label>
    </ligand>
</feature>
<evidence type="ECO:0000256" key="2">
    <source>
        <dbReference type="ARBA" id="ARBA00022722"/>
    </source>
</evidence>
<dbReference type="RefSeq" id="WP_055268997.1">
    <property type="nucleotide sequence ID" value="NZ_CABMFH010000015.1"/>
</dbReference>
<keyword evidence="7 12" id="KW-0694">RNA-binding</keyword>
<dbReference type="NCBIfam" id="TIGR01865">
    <property type="entry name" value="cas_Csn1"/>
    <property type="match status" value="1"/>
</dbReference>
<dbReference type="GeneID" id="69591166"/>
<keyword evidence="4 12" id="KW-0255">Endonuclease</keyword>
<dbReference type="InterPro" id="IPR003615">
    <property type="entry name" value="HNH_nuc"/>
</dbReference>
<dbReference type="GO" id="GO:0051607">
    <property type="term" value="P:defense response to virus"/>
    <property type="evidence" value="ECO:0007669"/>
    <property type="project" value="UniProtKB-UniRule"/>
</dbReference>